<organism evidence="1 2">
    <name type="scientific">Aeromonas phage LAh_6</name>
    <dbReference type="NCBI Taxonomy" id="2591030"/>
    <lineage>
        <taxon>Viruses</taxon>
        <taxon>Duplodnaviria</taxon>
        <taxon>Heunggongvirae</taxon>
        <taxon>Uroviricota</taxon>
        <taxon>Caudoviricetes</taxon>
        <taxon>Grimontviridae</taxon>
        <taxon>Lahexavirus</taxon>
        <taxon>Lahexavirus LAh6</taxon>
    </lineage>
</organism>
<reference evidence="1 2" key="1">
    <citation type="submission" date="2019-04" db="EMBL/GenBank/DDBJ databases">
        <title>Novel bacteriophages capable of disrupting biofilms from clinical strains of Aeromonas hydrophila with intrinsic antibiotic resistance.</title>
        <authorList>
            <person name="Kabwe M."/>
            <person name="Brown T.L."/>
            <person name="Speirs L."/>
            <person name="Ku H."/>
            <person name="Leach M."/>
            <person name="Chan H.T."/>
            <person name="Petrovski S."/>
            <person name="Lock P."/>
            <person name="Tucci J."/>
        </authorList>
    </citation>
    <scope>NUCLEOTIDE SEQUENCE [LARGE SCALE GENOMIC DNA]</scope>
</reference>
<dbReference type="Proteomes" id="UP000319466">
    <property type="component" value="Segment"/>
</dbReference>
<protein>
    <submittedName>
        <fullName evidence="1">Uncharacterized protein</fullName>
    </submittedName>
</protein>
<name>A0A513ZZT0_9CAUD</name>
<dbReference type="EMBL" id="MK838112">
    <property type="protein sequence ID" value="QDH46511.1"/>
    <property type="molecule type" value="Genomic_DNA"/>
</dbReference>
<proteinExistence type="predicted"/>
<evidence type="ECO:0000313" key="2">
    <source>
        <dbReference type="Proteomes" id="UP000319466"/>
    </source>
</evidence>
<accession>A0A513ZZT0</accession>
<gene>
    <name evidence="1" type="ORF">LAh6_113</name>
</gene>
<sequence length="266" mass="31069">MIRYKIHGVSGHVISVHDHCFRGLSVHTPMYYLHDWYVDGKDDLDEDAEEIFDNVRNNVDFVEYTLDKSNNLSKDILEIVENVSWIKEITTVVENQNKYHFLVSGDAPGDQMFHVLSSIRNIEHYYGESFLRHRNGLNPYQAFIMSMYVVSNIDFRGNPVYSGFNSGNDYMWANFDTTTKKSVRSVIENGPRWYLPRRSVDYCHQKLDFTPEVRGVSREDPDSIEWTSSLNKQLFRSFEIPATEGEEPEVFESPKELADYILRLIV</sequence>
<keyword evidence="2" id="KW-1185">Reference proteome</keyword>
<evidence type="ECO:0000313" key="1">
    <source>
        <dbReference type="EMBL" id="QDH46511.1"/>
    </source>
</evidence>